<sequence length="339" mass="35758">MKFMYRKLACMVAAGALSTAAMAETPIIGLITKTNTNPFFVKMKEGAQEKAQELGLELRTFAGRYDGDNETQVQAIENLIASGAKGILITPSDPAGIVPTIQRAREAGLLVIALDTPLSPASAADMTFATDNFKAGEMIGKWAKAKMGDKAKDAKIALLDLNTSEISVDVARDQGFLKGFGIDIKDPHDIGDETDSRIVGNDVTQGSEEGGRRAMENLMQKDPDVNLVYTINEPAAAGAYEALKSFGMEDDVMIVSVDGGCPGVRNIRDGVIGATSMQFPLKMAAEGVEAIATFALSGTKPTATDGLDFYDTGVTLITNSPADGVQSVDSSVGLNMCWG</sequence>
<dbReference type="Pfam" id="PF13407">
    <property type="entry name" value="Peripla_BP_4"/>
    <property type="match status" value="1"/>
</dbReference>
<evidence type="ECO:0000259" key="5">
    <source>
        <dbReference type="Pfam" id="PF13407"/>
    </source>
</evidence>
<organism evidence="6 7">
    <name type="scientific">Marinomonas balearica</name>
    <dbReference type="NCBI Taxonomy" id="491947"/>
    <lineage>
        <taxon>Bacteria</taxon>
        <taxon>Pseudomonadati</taxon>
        <taxon>Pseudomonadota</taxon>
        <taxon>Gammaproteobacteria</taxon>
        <taxon>Oceanospirillales</taxon>
        <taxon>Oceanospirillaceae</taxon>
        <taxon>Marinomonas</taxon>
    </lineage>
</organism>
<evidence type="ECO:0000256" key="4">
    <source>
        <dbReference type="SAM" id="SignalP"/>
    </source>
</evidence>
<comment type="similarity">
    <text evidence="2">Belongs to the bacterial solute-binding protein 2 family.</text>
</comment>
<dbReference type="RefSeq" id="WP_133501967.1">
    <property type="nucleotide sequence ID" value="NZ_SNXC01000002.1"/>
</dbReference>
<dbReference type="SUPFAM" id="SSF53822">
    <property type="entry name" value="Periplasmic binding protein-like I"/>
    <property type="match status" value="1"/>
</dbReference>
<evidence type="ECO:0000313" key="6">
    <source>
        <dbReference type="EMBL" id="TDP01226.1"/>
    </source>
</evidence>
<evidence type="ECO:0000256" key="3">
    <source>
        <dbReference type="ARBA" id="ARBA00022729"/>
    </source>
</evidence>
<dbReference type="InterPro" id="IPR025997">
    <property type="entry name" value="SBP_2_dom"/>
</dbReference>
<comment type="caution">
    <text evidence="6">The sequence shown here is derived from an EMBL/GenBank/DDBJ whole genome shotgun (WGS) entry which is preliminary data.</text>
</comment>
<name>A0A4R6MII3_9GAMM</name>
<dbReference type="CDD" id="cd19973">
    <property type="entry name" value="PBP1_ABC_sugar_binding-like"/>
    <property type="match status" value="1"/>
</dbReference>
<proteinExistence type="inferred from homology"/>
<dbReference type="InterPro" id="IPR028082">
    <property type="entry name" value="Peripla_BP_I"/>
</dbReference>
<gene>
    <name evidence="6" type="ORF">DFP79_0127</name>
</gene>
<feature type="chain" id="PRO_5020583116" evidence="4">
    <location>
        <begin position="24"/>
        <end position="339"/>
    </location>
</feature>
<accession>A0A4R6MII3</accession>
<reference evidence="6 7" key="1">
    <citation type="submission" date="2019-03" db="EMBL/GenBank/DDBJ databases">
        <title>Genomic Encyclopedia of Type Strains, Phase III (KMG-III): the genomes of soil and plant-associated and newly described type strains.</title>
        <authorList>
            <person name="Whitman W."/>
        </authorList>
    </citation>
    <scope>NUCLEOTIDE SEQUENCE [LARGE SCALE GENOMIC DNA]</scope>
    <source>
        <strain evidence="6 7">CECT 7378</strain>
    </source>
</reference>
<dbReference type="PANTHER" id="PTHR46847">
    <property type="entry name" value="D-ALLOSE-BINDING PERIPLASMIC PROTEIN-RELATED"/>
    <property type="match status" value="1"/>
</dbReference>
<feature type="domain" description="Periplasmic binding protein" evidence="5">
    <location>
        <begin position="28"/>
        <end position="293"/>
    </location>
</feature>
<dbReference type="GO" id="GO:0055085">
    <property type="term" value="P:transmembrane transport"/>
    <property type="evidence" value="ECO:0007669"/>
    <property type="project" value="UniProtKB-ARBA"/>
</dbReference>
<feature type="signal peptide" evidence="4">
    <location>
        <begin position="1"/>
        <end position="23"/>
    </location>
</feature>
<evidence type="ECO:0000256" key="2">
    <source>
        <dbReference type="ARBA" id="ARBA00007639"/>
    </source>
</evidence>
<comment type="subcellular location">
    <subcellularLocation>
        <location evidence="1">Cell envelope</location>
    </subcellularLocation>
</comment>
<dbReference type="Proteomes" id="UP000294656">
    <property type="component" value="Unassembled WGS sequence"/>
</dbReference>
<dbReference type="PANTHER" id="PTHR46847:SF1">
    <property type="entry name" value="D-ALLOSE-BINDING PERIPLASMIC PROTEIN-RELATED"/>
    <property type="match status" value="1"/>
</dbReference>
<dbReference type="EMBL" id="SNXC01000002">
    <property type="protein sequence ID" value="TDP01226.1"/>
    <property type="molecule type" value="Genomic_DNA"/>
</dbReference>
<dbReference type="Gene3D" id="3.40.50.2300">
    <property type="match status" value="2"/>
</dbReference>
<dbReference type="OrthoDB" id="4827464at2"/>
<keyword evidence="3 4" id="KW-0732">Signal</keyword>
<protein>
    <submittedName>
        <fullName evidence="6">Mannose-binding protein /fructose-binding protein /ribose-binding protein</fullName>
    </submittedName>
</protein>
<dbReference type="GO" id="GO:0030246">
    <property type="term" value="F:carbohydrate binding"/>
    <property type="evidence" value="ECO:0007669"/>
    <property type="project" value="UniProtKB-ARBA"/>
</dbReference>
<evidence type="ECO:0000313" key="7">
    <source>
        <dbReference type="Proteomes" id="UP000294656"/>
    </source>
</evidence>
<evidence type="ECO:0000256" key="1">
    <source>
        <dbReference type="ARBA" id="ARBA00004196"/>
    </source>
</evidence>
<keyword evidence="7" id="KW-1185">Reference proteome</keyword>
<dbReference type="GO" id="GO:0030313">
    <property type="term" value="C:cell envelope"/>
    <property type="evidence" value="ECO:0007669"/>
    <property type="project" value="UniProtKB-SubCell"/>
</dbReference>
<dbReference type="AlphaFoldDB" id="A0A4R6MII3"/>